<sequence length="79" mass="8715">MAQDFVHLNLLDTGRAAEWLGVSSSMLEKLRVYGGGPPYLKLGRNVRYRVGDLSRWIEDRVTLNTSGGATPTNARGHQS</sequence>
<dbReference type="Proteomes" id="UP000460626">
    <property type="component" value="Unassembled WGS sequence"/>
</dbReference>
<feature type="domain" description="Helix-turn-helix" evidence="1">
    <location>
        <begin position="10"/>
        <end position="60"/>
    </location>
</feature>
<protein>
    <submittedName>
        <fullName evidence="2">Helix-turn-helix domain-containing protein</fullName>
    </submittedName>
</protein>
<dbReference type="EMBL" id="WTYH01000001">
    <property type="protein sequence ID" value="MXO93263.1"/>
    <property type="molecule type" value="Genomic_DNA"/>
</dbReference>
<keyword evidence="3" id="KW-1185">Reference proteome</keyword>
<comment type="caution">
    <text evidence="2">The sequence shown here is derived from an EMBL/GenBank/DDBJ whole genome shotgun (WGS) entry which is preliminary data.</text>
</comment>
<dbReference type="SUPFAM" id="SSF46955">
    <property type="entry name" value="Putative DNA-binding domain"/>
    <property type="match status" value="1"/>
</dbReference>
<organism evidence="2 3">
    <name type="scientific">Aurantiacibacter arachoides</name>
    <dbReference type="NCBI Taxonomy" id="1850444"/>
    <lineage>
        <taxon>Bacteria</taxon>
        <taxon>Pseudomonadati</taxon>
        <taxon>Pseudomonadota</taxon>
        <taxon>Alphaproteobacteria</taxon>
        <taxon>Sphingomonadales</taxon>
        <taxon>Erythrobacteraceae</taxon>
        <taxon>Aurantiacibacter</taxon>
    </lineage>
</organism>
<dbReference type="OrthoDB" id="9806994at2"/>
<dbReference type="RefSeq" id="WP_131452552.1">
    <property type="nucleotide sequence ID" value="NZ_BMJK01000001.1"/>
</dbReference>
<dbReference type="Pfam" id="PF12728">
    <property type="entry name" value="HTH_17"/>
    <property type="match status" value="1"/>
</dbReference>
<dbReference type="InterPro" id="IPR009061">
    <property type="entry name" value="DNA-bd_dom_put_sf"/>
</dbReference>
<gene>
    <name evidence="2" type="ORF">GRI62_06535</name>
</gene>
<accession>A0A844ZYM6</accession>
<evidence type="ECO:0000313" key="3">
    <source>
        <dbReference type="Proteomes" id="UP000460626"/>
    </source>
</evidence>
<dbReference type="AlphaFoldDB" id="A0A844ZYM6"/>
<name>A0A844ZYM6_9SPHN</name>
<dbReference type="InterPro" id="IPR041657">
    <property type="entry name" value="HTH_17"/>
</dbReference>
<evidence type="ECO:0000259" key="1">
    <source>
        <dbReference type="Pfam" id="PF12728"/>
    </source>
</evidence>
<proteinExistence type="predicted"/>
<reference evidence="2 3" key="1">
    <citation type="submission" date="2019-12" db="EMBL/GenBank/DDBJ databases">
        <title>Genomic-based taxomic classification of the family Erythrobacteraceae.</title>
        <authorList>
            <person name="Xu L."/>
        </authorList>
    </citation>
    <scope>NUCLEOTIDE SEQUENCE [LARGE SCALE GENOMIC DNA]</scope>
    <source>
        <strain evidence="2 3">RC4-10-4</strain>
    </source>
</reference>
<evidence type="ECO:0000313" key="2">
    <source>
        <dbReference type="EMBL" id="MXO93263.1"/>
    </source>
</evidence>